<dbReference type="AlphaFoldDB" id="A0A381PX21"/>
<keyword evidence="5" id="KW-0574">Periplasm</keyword>
<evidence type="ECO:0000256" key="4">
    <source>
        <dbReference type="ARBA" id="ARBA00022729"/>
    </source>
</evidence>
<comment type="subcellular location">
    <subcellularLocation>
        <location evidence="1">Periplasm</location>
    </subcellularLocation>
</comment>
<protein>
    <recommendedName>
        <fullName evidence="7">Thiamine ABC transporter substrate-binding protein</fullName>
    </recommendedName>
</protein>
<gene>
    <name evidence="6" type="ORF">METZ01_LOCUS24475</name>
</gene>
<evidence type="ECO:0000313" key="6">
    <source>
        <dbReference type="EMBL" id="SUZ71621.1"/>
    </source>
</evidence>
<evidence type="ECO:0008006" key="7">
    <source>
        <dbReference type="Google" id="ProtNLM"/>
    </source>
</evidence>
<dbReference type="PROSITE" id="PS01037">
    <property type="entry name" value="SBP_BACTERIAL_1"/>
    <property type="match status" value="1"/>
</dbReference>
<dbReference type="PANTHER" id="PTHR30006">
    <property type="entry name" value="THIAMINE-BINDING PERIPLASMIC PROTEIN-RELATED"/>
    <property type="match status" value="1"/>
</dbReference>
<dbReference type="Gene3D" id="3.40.190.10">
    <property type="entry name" value="Periplasmic binding protein-like II"/>
    <property type="match status" value="2"/>
</dbReference>
<dbReference type="InterPro" id="IPR006061">
    <property type="entry name" value="SBP_1_CS"/>
</dbReference>
<evidence type="ECO:0000256" key="5">
    <source>
        <dbReference type="ARBA" id="ARBA00022764"/>
    </source>
</evidence>
<sequence length="347" mass="39633">MLHIFNAEIVMKAKILSIYFLLFFVAGIIINPVAAEDLTIYTYDSFNSEWGPGPVVFKRFEEQCGCKLKVVSPGDSGTVLNRVILEKANPQADILLGLNNSELEKSFSYDLWEPYRSPLLAKVPADLRVDKKNRVTPFDYGFIAFVYDSQKLEKAPKSLQDLLDPKYKRKIVIENPKTSSPGLSMLHWTIAVYGEDGYLDYWKKLQPNLLSVTDGWSAAYGMFTKGEVPLVLSYVTSPAYHLEYEKTERYQAAVFQEGHYRQIEFAGILKGIKHSKLAREFIDFMLSKKFQNVIPLTNWMFPVVQHQALPSSFRIAPQPKSAPELNPARVNQQNSKWLKAWSRAMSE</sequence>
<keyword evidence="3" id="KW-0813">Transport</keyword>
<dbReference type="PANTHER" id="PTHR30006:SF3">
    <property type="entry name" value="THIAMINE-BINDING PERIPLASMIC PROTEIN"/>
    <property type="match status" value="1"/>
</dbReference>
<dbReference type="InterPro" id="IPR005948">
    <property type="entry name" value="ThiB-like"/>
</dbReference>
<dbReference type="NCBIfam" id="TIGR01254">
    <property type="entry name" value="sfuA"/>
    <property type="match status" value="1"/>
</dbReference>
<dbReference type="GO" id="GO:0030288">
    <property type="term" value="C:outer membrane-bounded periplasmic space"/>
    <property type="evidence" value="ECO:0007669"/>
    <property type="project" value="TreeGrafter"/>
</dbReference>
<dbReference type="GO" id="GO:0055085">
    <property type="term" value="P:transmembrane transport"/>
    <property type="evidence" value="ECO:0007669"/>
    <property type="project" value="InterPro"/>
</dbReference>
<dbReference type="EMBL" id="UINC01001127">
    <property type="protein sequence ID" value="SUZ71621.1"/>
    <property type="molecule type" value="Genomic_DNA"/>
</dbReference>
<reference evidence="6" key="1">
    <citation type="submission" date="2018-05" db="EMBL/GenBank/DDBJ databases">
        <authorList>
            <person name="Lanie J.A."/>
            <person name="Ng W.-L."/>
            <person name="Kazmierczak K.M."/>
            <person name="Andrzejewski T.M."/>
            <person name="Davidsen T.M."/>
            <person name="Wayne K.J."/>
            <person name="Tettelin H."/>
            <person name="Glass J.I."/>
            <person name="Rusch D."/>
            <person name="Podicherti R."/>
            <person name="Tsui H.-C.T."/>
            <person name="Winkler M.E."/>
        </authorList>
    </citation>
    <scope>NUCLEOTIDE SEQUENCE</scope>
</reference>
<evidence type="ECO:0000256" key="3">
    <source>
        <dbReference type="ARBA" id="ARBA00022448"/>
    </source>
</evidence>
<dbReference type="GO" id="GO:0015888">
    <property type="term" value="P:thiamine transport"/>
    <property type="evidence" value="ECO:0007669"/>
    <property type="project" value="InterPro"/>
</dbReference>
<dbReference type="CDD" id="cd13545">
    <property type="entry name" value="PBP2_TbpA"/>
    <property type="match status" value="1"/>
</dbReference>
<dbReference type="GO" id="GO:0030975">
    <property type="term" value="F:thiamine binding"/>
    <property type="evidence" value="ECO:0007669"/>
    <property type="project" value="InterPro"/>
</dbReference>
<proteinExistence type="inferred from homology"/>
<organism evidence="6">
    <name type="scientific">marine metagenome</name>
    <dbReference type="NCBI Taxonomy" id="408172"/>
    <lineage>
        <taxon>unclassified sequences</taxon>
        <taxon>metagenomes</taxon>
        <taxon>ecological metagenomes</taxon>
    </lineage>
</organism>
<dbReference type="GO" id="GO:0030976">
    <property type="term" value="F:thiamine pyrophosphate binding"/>
    <property type="evidence" value="ECO:0007669"/>
    <property type="project" value="TreeGrafter"/>
</dbReference>
<accession>A0A381PX21</accession>
<keyword evidence="4" id="KW-0732">Signal</keyword>
<dbReference type="Pfam" id="PF13343">
    <property type="entry name" value="SBP_bac_6"/>
    <property type="match status" value="1"/>
</dbReference>
<evidence type="ECO:0000256" key="1">
    <source>
        <dbReference type="ARBA" id="ARBA00004418"/>
    </source>
</evidence>
<name>A0A381PX21_9ZZZZ</name>
<dbReference type="SUPFAM" id="SSF53850">
    <property type="entry name" value="Periplasmic binding protein-like II"/>
    <property type="match status" value="1"/>
</dbReference>
<evidence type="ECO:0000256" key="2">
    <source>
        <dbReference type="ARBA" id="ARBA00008520"/>
    </source>
</evidence>
<comment type="similarity">
    <text evidence="2">Belongs to the bacterial solute-binding protein 1 family.</text>
</comment>